<proteinExistence type="predicted"/>
<dbReference type="EMBL" id="VKGC01000052">
    <property type="protein sequence ID" value="TSA79182.1"/>
    <property type="molecule type" value="Genomic_DNA"/>
</dbReference>
<comment type="caution">
    <text evidence="1">The sequence shown here is derived from an EMBL/GenBank/DDBJ whole genome shotgun (WGS) entry which is preliminary data.</text>
</comment>
<dbReference type="Proteomes" id="UP000319322">
    <property type="component" value="Unassembled WGS sequence"/>
</dbReference>
<dbReference type="AlphaFoldDB" id="A0A553UG60"/>
<reference evidence="2" key="1">
    <citation type="submission" date="2019-07" db="EMBL/GenBank/DDBJ databases">
        <title>Helicobacter labacensis sp. nov., Helicobacter mehlei sp. nov. and Helicobacter vulpis sp. nov., isolated from gastric mucosa of red fox (Vulpis vulpis).</title>
        <authorList>
            <person name="Papic B."/>
        </authorList>
    </citation>
    <scope>NUCLEOTIDE SEQUENCE [LARGE SCALE GENOMIC DNA]</scope>
    <source>
        <strain evidence="2">L8b</strain>
    </source>
</reference>
<sequence>MRQELSQEGLELEAQPFLKQIEHNIYNKEGVGFTQLNNALKTLNSHYKATPNPTLKEHIRKLSDNMIRNDIQEGISQLFKQLPEDLGHKYAQLFNTALKDYATMKETLKIIDKGTLKLRDAARSEQKALDALIKYTQGQGHQGLDNLSRITKGLNPANREVLELNMLERLFATSLMQLEGLKVFDSQAFFKRLESLKEGTFQSRAAQDFIQIASGFNRLFNQDAKLAQALKSTTGEQV</sequence>
<protein>
    <submittedName>
        <fullName evidence="1">Uncharacterized protein</fullName>
    </submittedName>
</protein>
<evidence type="ECO:0000313" key="1">
    <source>
        <dbReference type="EMBL" id="TSA79182.1"/>
    </source>
</evidence>
<gene>
    <name evidence="1" type="ORF">FNE76_08025</name>
</gene>
<accession>A0A553UG60</accession>
<reference evidence="1 2" key="2">
    <citation type="submission" date="2019-07" db="EMBL/GenBank/DDBJ databases">
        <title>Helicobacter labacensis sp. nov., Helicobacter mehlei sp. nov. and Helicobacter vulpis sp. nov., isolated from gastric mucosa of red fox (Vulpis vulpis).</title>
        <authorList>
            <person name="Kusar D."/>
            <person name="Gruntar I."/>
            <person name="Pate M."/>
            <person name="Zajc U."/>
            <person name="Ocepek M."/>
        </authorList>
    </citation>
    <scope>NUCLEOTIDE SEQUENCE [LARGE SCALE GENOMIC DNA]</scope>
    <source>
        <strain evidence="1 2">L8b</strain>
    </source>
</reference>
<evidence type="ECO:0000313" key="2">
    <source>
        <dbReference type="Proteomes" id="UP000319322"/>
    </source>
</evidence>
<organism evidence="1 2">
    <name type="scientific">Helicobacter mehlei</name>
    <dbReference type="NCBI Taxonomy" id="2316080"/>
    <lineage>
        <taxon>Bacteria</taxon>
        <taxon>Pseudomonadati</taxon>
        <taxon>Campylobacterota</taxon>
        <taxon>Epsilonproteobacteria</taxon>
        <taxon>Campylobacterales</taxon>
        <taxon>Helicobacteraceae</taxon>
        <taxon>Helicobacter</taxon>
    </lineage>
</organism>
<keyword evidence="2" id="KW-1185">Reference proteome</keyword>
<feature type="non-terminal residue" evidence="1">
    <location>
        <position position="238"/>
    </location>
</feature>
<name>A0A553UG60_9HELI</name>
<reference evidence="1 2" key="3">
    <citation type="submission" date="2019-07" db="EMBL/GenBank/DDBJ databases">
        <authorList>
            <person name="Papic B."/>
        </authorList>
    </citation>
    <scope>NUCLEOTIDE SEQUENCE [LARGE SCALE GENOMIC DNA]</scope>
    <source>
        <strain evidence="1 2">L8b</strain>
    </source>
</reference>